<dbReference type="RefSeq" id="WP_207356110.1">
    <property type="nucleotide sequence ID" value="NZ_CP071503.1"/>
</dbReference>
<evidence type="ECO:0000313" key="2">
    <source>
        <dbReference type="Proteomes" id="UP000662770"/>
    </source>
</evidence>
<protein>
    <submittedName>
        <fullName evidence="1">YcjX family protein</fullName>
    </submittedName>
</protein>
<dbReference type="Pfam" id="PF04317">
    <property type="entry name" value="DUF463"/>
    <property type="match status" value="1"/>
</dbReference>
<evidence type="ECO:0000313" key="1">
    <source>
        <dbReference type="EMBL" id="QSX34913.1"/>
    </source>
</evidence>
<gene>
    <name evidence="1" type="ORF">JYB87_06740</name>
</gene>
<accession>A0ABX7QWA5</accession>
<dbReference type="InterPro" id="IPR007413">
    <property type="entry name" value="YcjX-like"/>
</dbReference>
<proteinExistence type="predicted"/>
<name>A0ABX7QWA5_9GAMM</name>
<dbReference type="PANTHER" id="PTHR38605:SF1">
    <property type="entry name" value="ATPASE"/>
    <property type="match status" value="1"/>
</dbReference>
<reference evidence="1 2" key="1">
    <citation type="submission" date="2021-03" db="EMBL/GenBank/DDBJ databases">
        <title>Novel species identification of genus Shewanella.</title>
        <authorList>
            <person name="Liu G."/>
            <person name="Zhang Q."/>
        </authorList>
    </citation>
    <scope>NUCLEOTIDE SEQUENCE [LARGE SCALE GENOMIC DNA]</scope>
    <source>
        <strain evidence="1 2">FJAT-51800</strain>
    </source>
</reference>
<dbReference type="Proteomes" id="UP000662770">
    <property type="component" value="Chromosome"/>
</dbReference>
<dbReference type="PANTHER" id="PTHR38605">
    <property type="entry name" value="ATPASE-RELATED"/>
    <property type="match status" value="1"/>
</dbReference>
<keyword evidence="2" id="KW-1185">Reference proteome</keyword>
<sequence length="477" mass="53690">MADFKQRWHQLEQKAKDIGYRTTDRHLRLAVTGLSGAGKTAFITSLVEKLLTAATQPPYGGLPLFSVCMEQRFYGAQRARQPDLNIASFGYDAAMQALRAELPTWPKSTTNISELRLAIEYQPKAGLLATLTDKATLHLDIVDYPGEWLLDLPMLRQSFYEWSEQLLAPDSPLSHTSAYASFIANLKTLDAKVEPADETLAAVADSYRLVLEELVHQQGFYLAQPGRMLLPGDLQGTPLLAFFPLPRGFWLDHQGQTVASPLVSSLEKRYRAYVKQVVKPFYQRYFEDFDRQLVLVDVLGALNRGRAQFEDMANALNALNQSFRFGKGGFWQRLFSPKIDRLVFAVSKVDQITREQQGNALSLLKHLLQPGWQHADESGCQVEAMAVSAIKTTRYGVVKDRVLGEVSVVSGTELSDDRPTLTLFPGEVPTQLPDDQFWQQQGFQFVNFAPPLMPVDQPFDHIRLDHLLEFLLGDKLS</sequence>
<dbReference type="PIRSF" id="PIRSF019381">
    <property type="entry name" value="YcjX"/>
    <property type="match status" value="1"/>
</dbReference>
<organism evidence="1 2">
    <name type="scientific">Shewanella avicenniae</name>
    <dbReference type="NCBI Taxonomy" id="2814294"/>
    <lineage>
        <taxon>Bacteria</taxon>
        <taxon>Pseudomonadati</taxon>
        <taxon>Pseudomonadota</taxon>
        <taxon>Gammaproteobacteria</taxon>
        <taxon>Alteromonadales</taxon>
        <taxon>Shewanellaceae</taxon>
        <taxon>Shewanella</taxon>
    </lineage>
</organism>
<dbReference type="EMBL" id="CP071503">
    <property type="protein sequence ID" value="QSX34913.1"/>
    <property type="molecule type" value="Genomic_DNA"/>
</dbReference>